<keyword evidence="2" id="KW-1185">Reference proteome</keyword>
<dbReference type="Pfam" id="PF08877">
    <property type="entry name" value="MepB-like"/>
    <property type="match status" value="1"/>
</dbReference>
<dbReference type="RefSeq" id="WP_343914509.1">
    <property type="nucleotide sequence ID" value="NZ_BAAAGE010000006.1"/>
</dbReference>
<comment type="caution">
    <text evidence="1">The sequence shown here is derived from an EMBL/GenBank/DDBJ whole genome shotgun (WGS) entry which is preliminary data.</text>
</comment>
<evidence type="ECO:0000313" key="2">
    <source>
        <dbReference type="Proteomes" id="UP001501758"/>
    </source>
</evidence>
<reference evidence="2" key="1">
    <citation type="journal article" date="2019" name="Int. J. Syst. Evol. Microbiol.">
        <title>The Global Catalogue of Microorganisms (GCM) 10K type strain sequencing project: providing services to taxonomists for standard genome sequencing and annotation.</title>
        <authorList>
            <consortium name="The Broad Institute Genomics Platform"/>
            <consortium name="The Broad Institute Genome Sequencing Center for Infectious Disease"/>
            <person name="Wu L."/>
            <person name="Ma J."/>
        </authorList>
    </citation>
    <scope>NUCLEOTIDE SEQUENCE [LARGE SCALE GENOMIC DNA]</scope>
    <source>
        <strain evidence="2">JCM 15974</strain>
    </source>
</reference>
<dbReference type="InterPro" id="IPR011235">
    <property type="entry name" value="MepB-like"/>
</dbReference>
<accession>A0ABP3UG31</accession>
<organism evidence="1 2">
    <name type="scientific">Aquimarina litoralis</name>
    <dbReference type="NCBI Taxonomy" id="584605"/>
    <lineage>
        <taxon>Bacteria</taxon>
        <taxon>Pseudomonadati</taxon>
        <taxon>Bacteroidota</taxon>
        <taxon>Flavobacteriia</taxon>
        <taxon>Flavobacteriales</taxon>
        <taxon>Flavobacteriaceae</taxon>
        <taxon>Aquimarina</taxon>
    </lineage>
</organism>
<dbReference type="Proteomes" id="UP001501758">
    <property type="component" value="Unassembled WGS sequence"/>
</dbReference>
<proteinExistence type="predicted"/>
<protein>
    <submittedName>
        <fullName evidence="1">MepB family protein</fullName>
    </submittedName>
</protein>
<dbReference type="PIRSF" id="PIRSF032285">
    <property type="entry name" value="UCP032285"/>
    <property type="match status" value="1"/>
</dbReference>
<evidence type="ECO:0000313" key="1">
    <source>
        <dbReference type="EMBL" id="GAA0732163.1"/>
    </source>
</evidence>
<sequence length="173" mass="20321">MEANTQKTELNKNLFAVQNMVYEHCDLEISDLSVESEGTEYDACSFLLKGKRVISRSAKITPKKVGQFVTFWKRNEEGITAPYEATDLFDFYIVQVTNKHRLGQFVFPKQELVNRGIVTTESKDGKRGFRVYPIWDHPQSKQAIKTQQWQLHYFYEITNKTDVQKVIELYHFK</sequence>
<dbReference type="InterPro" id="IPR038231">
    <property type="entry name" value="MepB-like_sf"/>
</dbReference>
<dbReference type="Gene3D" id="3.40.1350.140">
    <property type="entry name" value="MepB-like"/>
    <property type="match status" value="1"/>
</dbReference>
<gene>
    <name evidence="1" type="ORF">GCM10009430_45090</name>
</gene>
<name>A0ABP3UG31_9FLAO</name>
<dbReference type="EMBL" id="BAAAGE010000006">
    <property type="protein sequence ID" value="GAA0732163.1"/>
    <property type="molecule type" value="Genomic_DNA"/>
</dbReference>